<keyword evidence="2 4" id="KW-0238">DNA-binding</keyword>
<feature type="region of interest" description="Disordered" evidence="5">
    <location>
        <begin position="1"/>
        <end position="26"/>
    </location>
</feature>
<keyword evidence="1" id="KW-0805">Transcription regulation</keyword>
<evidence type="ECO:0000256" key="3">
    <source>
        <dbReference type="ARBA" id="ARBA00023163"/>
    </source>
</evidence>
<evidence type="ECO:0000256" key="2">
    <source>
        <dbReference type="ARBA" id="ARBA00023125"/>
    </source>
</evidence>
<evidence type="ECO:0000313" key="7">
    <source>
        <dbReference type="EMBL" id="WTQ77766.1"/>
    </source>
</evidence>
<name>A0AAU1M2B1_9ACTN</name>
<evidence type="ECO:0000256" key="4">
    <source>
        <dbReference type="PROSITE-ProRule" id="PRU00335"/>
    </source>
</evidence>
<feature type="DNA-binding region" description="H-T-H motif" evidence="4">
    <location>
        <begin position="53"/>
        <end position="72"/>
    </location>
</feature>
<dbReference type="Pfam" id="PF00440">
    <property type="entry name" value="TetR_N"/>
    <property type="match status" value="1"/>
</dbReference>
<dbReference type="Pfam" id="PF17754">
    <property type="entry name" value="TetR_C_14"/>
    <property type="match status" value="1"/>
</dbReference>
<reference evidence="7" key="1">
    <citation type="submission" date="2022-10" db="EMBL/GenBank/DDBJ databases">
        <title>The complete genomes of actinobacterial strains from the NBC collection.</title>
        <authorList>
            <person name="Joergensen T.S."/>
            <person name="Alvarez Arevalo M."/>
            <person name="Sterndorff E.B."/>
            <person name="Faurdal D."/>
            <person name="Vuksanovic O."/>
            <person name="Mourched A.-S."/>
            <person name="Charusanti P."/>
            <person name="Shaw S."/>
            <person name="Blin K."/>
            <person name="Weber T."/>
        </authorList>
    </citation>
    <scope>NUCLEOTIDE SEQUENCE</scope>
    <source>
        <strain evidence="7">NBC_00148</strain>
    </source>
</reference>
<accession>A0AAU1M2B1</accession>
<feature type="domain" description="HTH tetR-type" evidence="6">
    <location>
        <begin position="30"/>
        <end position="90"/>
    </location>
</feature>
<dbReference type="PROSITE" id="PS50977">
    <property type="entry name" value="HTH_TETR_2"/>
    <property type="match status" value="1"/>
</dbReference>
<dbReference type="GO" id="GO:0000976">
    <property type="term" value="F:transcription cis-regulatory region binding"/>
    <property type="evidence" value="ECO:0007669"/>
    <property type="project" value="TreeGrafter"/>
</dbReference>
<evidence type="ECO:0000256" key="1">
    <source>
        <dbReference type="ARBA" id="ARBA00023015"/>
    </source>
</evidence>
<feature type="compositionally biased region" description="Low complexity" evidence="5">
    <location>
        <begin position="13"/>
        <end position="23"/>
    </location>
</feature>
<dbReference type="Gene3D" id="1.10.357.10">
    <property type="entry name" value="Tetracycline Repressor, domain 2"/>
    <property type="match status" value="1"/>
</dbReference>
<dbReference type="InterPro" id="IPR041347">
    <property type="entry name" value="MftR_C"/>
</dbReference>
<proteinExistence type="predicted"/>
<dbReference type="PANTHER" id="PTHR30055:SF238">
    <property type="entry name" value="MYCOFACTOCIN BIOSYNTHESIS TRANSCRIPTIONAL REGULATOR MFTR-RELATED"/>
    <property type="match status" value="1"/>
</dbReference>
<dbReference type="InterPro" id="IPR009057">
    <property type="entry name" value="Homeodomain-like_sf"/>
</dbReference>
<dbReference type="InterPro" id="IPR001647">
    <property type="entry name" value="HTH_TetR"/>
</dbReference>
<dbReference type="GO" id="GO:0003700">
    <property type="term" value="F:DNA-binding transcription factor activity"/>
    <property type="evidence" value="ECO:0007669"/>
    <property type="project" value="TreeGrafter"/>
</dbReference>
<organism evidence="7">
    <name type="scientific">Streptomyces sp. NBC_00148</name>
    <dbReference type="NCBI Taxonomy" id="2903626"/>
    <lineage>
        <taxon>Bacteria</taxon>
        <taxon>Bacillati</taxon>
        <taxon>Actinomycetota</taxon>
        <taxon>Actinomycetes</taxon>
        <taxon>Kitasatosporales</taxon>
        <taxon>Streptomycetaceae</taxon>
        <taxon>Streptomyces</taxon>
    </lineage>
</organism>
<gene>
    <name evidence="7" type="ORF">OG222_33540</name>
</gene>
<dbReference type="SUPFAM" id="SSF46689">
    <property type="entry name" value="Homeodomain-like"/>
    <property type="match status" value="1"/>
</dbReference>
<evidence type="ECO:0000259" key="6">
    <source>
        <dbReference type="PROSITE" id="PS50977"/>
    </source>
</evidence>
<dbReference type="InterPro" id="IPR050109">
    <property type="entry name" value="HTH-type_TetR-like_transc_reg"/>
</dbReference>
<sequence length="216" mass="23217">MENHPGCVPGDFAAPRPRAGRPALSESRREAVRLEIALATVRLFQDKGIQATSAGEVAHSLGISTRTLWRYFPTKETFVRPLLTHSFDRLLAHLRNWPADRPLAEAVVAIGASAGSDLRHVRTVVRMTRTEPALRSVWLGVADGFSRALADVVARRDGVAADSLVAGVRASALGGAMVAAVEHWAWEEASAEGVTLAQVIREAVELAGAGLYENPR</sequence>
<dbReference type="EMBL" id="CP108169">
    <property type="protein sequence ID" value="WTQ77766.1"/>
    <property type="molecule type" value="Genomic_DNA"/>
</dbReference>
<dbReference type="AlphaFoldDB" id="A0AAU1M2B1"/>
<evidence type="ECO:0000256" key="5">
    <source>
        <dbReference type="SAM" id="MobiDB-lite"/>
    </source>
</evidence>
<dbReference type="PANTHER" id="PTHR30055">
    <property type="entry name" value="HTH-TYPE TRANSCRIPTIONAL REGULATOR RUTR"/>
    <property type="match status" value="1"/>
</dbReference>
<keyword evidence="3" id="KW-0804">Transcription</keyword>
<protein>
    <submittedName>
        <fullName evidence="7">TetR/AcrR family transcriptional regulator</fullName>
    </submittedName>
</protein>